<name>A0A5P1FAG7_ASPOF</name>
<evidence type="ECO:0000256" key="5">
    <source>
        <dbReference type="RuleBase" id="RU003860"/>
    </source>
</evidence>
<dbReference type="PANTHER" id="PTHR15967">
    <property type="entry name" value="E2F-ASSOCIATED PHOSPHOPROTEIN"/>
    <property type="match status" value="1"/>
</dbReference>
<dbReference type="GO" id="GO:0005634">
    <property type="term" value="C:nucleus"/>
    <property type="evidence" value="ECO:0007669"/>
    <property type="project" value="TreeGrafter"/>
</dbReference>
<organism evidence="7 8">
    <name type="scientific">Asparagus officinalis</name>
    <name type="common">Garden asparagus</name>
    <dbReference type="NCBI Taxonomy" id="4686"/>
    <lineage>
        <taxon>Eukaryota</taxon>
        <taxon>Viridiplantae</taxon>
        <taxon>Streptophyta</taxon>
        <taxon>Embryophyta</taxon>
        <taxon>Tracheophyta</taxon>
        <taxon>Spermatophyta</taxon>
        <taxon>Magnoliopsida</taxon>
        <taxon>Liliopsida</taxon>
        <taxon>Asparagales</taxon>
        <taxon>Asparagaceae</taxon>
        <taxon>Asparagoideae</taxon>
        <taxon>Asparagus</taxon>
    </lineage>
</organism>
<dbReference type="SUPFAM" id="SSF82657">
    <property type="entry name" value="BolA-like"/>
    <property type="match status" value="1"/>
</dbReference>
<keyword evidence="2" id="KW-0150">Chloroplast</keyword>
<dbReference type="FunFam" id="3.30.300.90:FF:000004">
    <property type="entry name" value="SufE-like protein, chloroplastic"/>
    <property type="match status" value="1"/>
</dbReference>
<protein>
    <submittedName>
        <fullName evidence="7">Uncharacterized protein</fullName>
    </submittedName>
</protein>
<dbReference type="Gramene" id="ONK73631">
    <property type="protein sequence ID" value="ONK73631"/>
    <property type="gene ID" value="A4U43_C04F33630"/>
</dbReference>
<comment type="subcellular location">
    <subcellularLocation>
        <location evidence="1">Plastid</location>
        <location evidence="1">Chloroplast</location>
    </subcellularLocation>
</comment>
<keyword evidence="8" id="KW-1185">Reference proteome</keyword>
<proteinExistence type="inferred from homology"/>
<dbReference type="InterPro" id="IPR002634">
    <property type="entry name" value="BolA"/>
</dbReference>
<keyword evidence="4" id="KW-0809">Transit peptide</keyword>
<dbReference type="PANTHER" id="PTHR15967:SF0">
    <property type="entry name" value="E2F-ASSOCIATED PHOSPHOPROTEIN"/>
    <property type="match status" value="1"/>
</dbReference>
<evidence type="ECO:0000313" key="8">
    <source>
        <dbReference type="Proteomes" id="UP000243459"/>
    </source>
</evidence>
<accession>A0A5P1FAG7</accession>
<dbReference type="Pfam" id="PF10238">
    <property type="entry name" value="Eapp_C"/>
    <property type="match status" value="1"/>
</dbReference>
<feature type="region of interest" description="Disordered" evidence="6">
    <location>
        <begin position="1"/>
        <end position="27"/>
    </location>
</feature>
<dbReference type="InterPro" id="IPR019370">
    <property type="entry name" value="E2F-assoc_phosphoprotein"/>
</dbReference>
<evidence type="ECO:0000256" key="6">
    <source>
        <dbReference type="SAM" id="MobiDB-lite"/>
    </source>
</evidence>
<reference evidence="8" key="1">
    <citation type="journal article" date="2017" name="Nat. Commun.">
        <title>The asparagus genome sheds light on the origin and evolution of a young Y chromosome.</title>
        <authorList>
            <person name="Harkess A."/>
            <person name="Zhou J."/>
            <person name="Xu C."/>
            <person name="Bowers J.E."/>
            <person name="Van der Hulst R."/>
            <person name="Ayyampalayam S."/>
            <person name="Mercati F."/>
            <person name="Riccardi P."/>
            <person name="McKain M.R."/>
            <person name="Kakrana A."/>
            <person name="Tang H."/>
            <person name="Ray J."/>
            <person name="Groenendijk J."/>
            <person name="Arikit S."/>
            <person name="Mathioni S.M."/>
            <person name="Nakano M."/>
            <person name="Shan H."/>
            <person name="Telgmann-Rauber A."/>
            <person name="Kanno A."/>
            <person name="Yue Z."/>
            <person name="Chen H."/>
            <person name="Li W."/>
            <person name="Chen Y."/>
            <person name="Xu X."/>
            <person name="Zhang Y."/>
            <person name="Luo S."/>
            <person name="Chen H."/>
            <person name="Gao J."/>
            <person name="Mao Z."/>
            <person name="Pires J.C."/>
            <person name="Luo M."/>
            <person name="Kudrna D."/>
            <person name="Wing R.A."/>
            <person name="Meyers B.C."/>
            <person name="Yi K."/>
            <person name="Kong H."/>
            <person name="Lavrijsen P."/>
            <person name="Sunseri F."/>
            <person name="Falavigna A."/>
            <person name="Ye Y."/>
            <person name="Leebens-Mack J.H."/>
            <person name="Chen G."/>
        </authorList>
    </citation>
    <scope>NUCLEOTIDE SEQUENCE [LARGE SCALE GENOMIC DNA]</scope>
    <source>
        <strain evidence="8">cv. DH0086</strain>
    </source>
</reference>
<dbReference type="EMBL" id="CM007384">
    <property type="protein sequence ID" value="ONK73631.1"/>
    <property type="molecule type" value="Genomic_DNA"/>
</dbReference>
<dbReference type="Gene3D" id="3.30.300.90">
    <property type="entry name" value="BolA-like"/>
    <property type="match status" value="1"/>
</dbReference>
<comment type="similarity">
    <text evidence="5">Belongs to the BolA/IbaG family.</text>
</comment>
<keyword evidence="3" id="KW-0934">Plastid</keyword>
<evidence type="ECO:0000256" key="4">
    <source>
        <dbReference type="ARBA" id="ARBA00022946"/>
    </source>
</evidence>
<dbReference type="AlphaFoldDB" id="A0A5P1FAG7"/>
<evidence type="ECO:0000256" key="2">
    <source>
        <dbReference type="ARBA" id="ARBA00022528"/>
    </source>
</evidence>
<dbReference type="Proteomes" id="UP000243459">
    <property type="component" value="Chromosome 4"/>
</dbReference>
<feature type="compositionally biased region" description="Basic and acidic residues" evidence="6">
    <location>
        <begin position="1"/>
        <end position="10"/>
    </location>
</feature>
<evidence type="ECO:0000256" key="3">
    <source>
        <dbReference type="ARBA" id="ARBA00022640"/>
    </source>
</evidence>
<dbReference type="InterPro" id="IPR036065">
    <property type="entry name" value="BolA-like_sf"/>
</dbReference>
<gene>
    <name evidence="7" type="ORF">A4U43_C04F33630</name>
</gene>
<sequence>MAEGKAKEAMETEPESTTIDPRDIISSDDEIDYSIKPEFYDPNLDEKDELWVHKQRKGRTSDAVLSCPACFTTLCLDCQRHEKYVNQYRAMFVTNCSIRRDQILRQPKQKPRMSRRRVDAEKDVVFYPVCCSVCATEADIVGSKMGSRGANVLLTRANRMRQKLQSSLEASVLEIEDVSYQHAGHAAVKGDPNETHFNLKIVSPKFEGQSLVKRHRMVYELLDDELNSGLHAVSIVAKTPKESGSTKP</sequence>
<dbReference type="GO" id="GO:0009507">
    <property type="term" value="C:chloroplast"/>
    <property type="evidence" value="ECO:0007669"/>
    <property type="project" value="UniProtKB-SubCell"/>
</dbReference>
<dbReference type="Pfam" id="PF01722">
    <property type="entry name" value="BolA"/>
    <property type="match status" value="1"/>
</dbReference>
<evidence type="ECO:0000313" key="7">
    <source>
        <dbReference type="EMBL" id="ONK73631.1"/>
    </source>
</evidence>
<evidence type="ECO:0000256" key="1">
    <source>
        <dbReference type="ARBA" id="ARBA00004229"/>
    </source>
</evidence>